<dbReference type="Pfam" id="PF01612">
    <property type="entry name" value="DNA_pol_A_exo1"/>
    <property type="match status" value="1"/>
</dbReference>
<organism evidence="9 10">
    <name type="scientific">Carboxylicivirga marina</name>
    <dbReference type="NCBI Taxonomy" id="2800988"/>
    <lineage>
        <taxon>Bacteria</taxon>
        <taxon>Pseudomonadati</taxon>
        <taxon>Bacteroidota</taxon>
        <taxon>Bacteroidia</taxon>
        <taxon>Marinilabiliales</taxon>
        <taxon>Marinilabiliaceae</taxon>
        <taxon>Carboxylicivirga</taxon>
    </lineage>
</organism>
<dbReference type="CDD" id="cd06141">
    <property type="entry name" value="WRN_exo"/>
    <property type="match status" value="1"/>
</dbReference>
<dbReference type="GO" id="GO:0004527">
    <property type="term" value="F:exonuclease activity"/>
    <property type="evidence" value="ECO:0007669"/>
    <property type="project" value="UniProtKB-KW"/>
</dbReference>
<comment type="caution">
    <text evidence="9">The sequence shown here is derived from an EMBL/GenBank/DDBJ whole genome shotgun (WGS) entry which is preliminary data.</text>
</comment>
<evidence type="ECO:0000256" key="3">
    <source>
        <dbReference type="ARBA" id="ARBA00022801"/>
    </source>
</evidence>
<evidence type="ECO:0000313" key="10">
    <source>
        <dbReference type="Proteomes" id="UP000605676"/>
    </source>
</evidence>
<protein>
    <recommendedName>
        <fullName evidence="6">3'-5' exonuclease</fullName>
    </recommendedName>
    <alternativeName>
        <fullName evidence="7">Werner Syndrome-like exonuclease</fullName>
    </alternativeName>
</protein>
<dbReference type="SMART" id="SM00474">
    <property type="entry name" value="35EXOc"/>
    <property type="match status" value="1"/>
</dbReference>
<keyword evidence="10" id="KW-1185">Reference proteome</keyword>
<evidence type="ECO:0000256" key="4">
    <source>
        <dbReference type="ARBA" id="ARBA00022839"/>
    </source>
</evidence>
<sequence length="198" mass="22457">MENTISKEALNQLPLKHFEGKVDVVEDENAIEELVSELERHEAIGFDTETKPSFQKGKINQVSLLQFSTSEKAYLFRLNKTGLHPALIRLLTNPSIKKIGVGIRDDIKGLNRLCRFDHGGFIELQDHVKKVGIEDTSLKKLAGLVLNFRVSKRQRLSNWEAPYLTEGQVLYAATDAWVAIEVYHTLIKKFPNTEAQTI</sequence>
<dbReference type="SUPFAM" id="SSF53098">
    <property type="entry name" value="Ribonuclease H-like"/>
    <property type="match status" value="1"/>
</dbReference>
<dbReference type="InterPro" id="IPR051132">
    <property type="entry name" value="3-5_Exonuclease_domain"/>
</dbReference>
<evidence type="ECO:0000256" key="2">
    <source>
        <dbReference type="ARBA" id="ARBA00022723"/>
    </source>
</evidence>
<dbReference type="InterPro" id="IPR036397">
    <property type="entry name" value="RNaseH_sf"/>
</dbReference>
<accession>A0ABS1HE26</accession>
<dbReference type="EMBL" id="JAENRR010000001">
    <property type="protein sequence ID" value="MBK3515827.1"/>
    <property type="molecule type" value="Genomic_DNA"/>
</dbReference>
<reference evidence="9 10" key="1">
    <citation type="submission" date="2021-01" db="EMBL/GenBank/DDBJ databases">
        <title>Carboxyliciviraga sp.nov., isolated from coastal sediments.</title>
        <authorList>
            <person name="Lu D."/>
            <person name="Zhang T."/>
        </authorList>
    </citation>
    <scope>NUCLEOTIDE SEQUENCE [LARGE SCALE GENOMIC DNA]</scope>
    <source>
        <strain evidence="9 10">N1Y132</strain>
    </source>
</reference>
<keyword evidence="5" id="KW-0460">Magnesium</keyword>
<dbReference type="InterPro" id="IPR002562">
    <property type="entry name" value="3'-5'_exonuclease_dom"/>
</dbReference>
<dbReference type="Gene3D" id="3.30.420.10">
    <property type="entry name" value="Ribonuclease H-like superfamily/Ribonuclease H"/>
    <property type="match status" value="1"/>
</dbReference>
<evidence type="ECO:0000256" key="7">
    <source>
        <dbReference type="ARBA" id="ARBA00042761"/>
    </source>
</evidence>
<dbReference type="PANTHER" id="PTHR13620">
    <property type="entry name" value="3-5 EXONUCLEASE"/>
    <property type="match status" value="1"/>
</dbReference>
<name>A0ABS1HE26_9BACT</name>
<dbReference type="PANTHER" id="PTHR13620:SF109">
    <property type="entry name" value="3'-5' EXONUCLEASE"/>
    <property type="match status" value="1"/>
</dbReference>
<evidence type="ECO:0000259" key="8">
    <source>
        <dbReference type="SMART" id="SM00474"/>
    </source>
</evidence>
<keyword evidence="1" id="KW-0540">Nuclease</keyword>
<evidence type="ECO:0000256" key="6">
    <source>
        <dbReference type="ARBA" id="ARBA00040531"/>
    </source>
</evidence>
<keyword evidence="4 9" id="KW-0269">Exonuclease</keyword>
<keyword evidence="2" id="KW-0479">Metal-binding</keyword>
<dbReference type="InterPro" id="IPR012337">
    <property type="entry name" value="RNaseH-like_sf"/>
</dbReference>
<dbReference type="RefSeq" id="WP_200463055.1">
    <property type="nucleotide sequence ID" value="NZ_JAENRR010000001.1"/>
</dbReference>
<evidence type="ECO:0000256" key="5">
    <source>
        <dbReference type="ARBA" id="ARBA00022842"/>
    </source>
</evidence>
<dbReference type="Proteomes" id="UP000605676">
    <property type="component" value="Unassembled WGS sequence"/>
</dbReference>
<feature type="domain" description="3'-5' exonuclease" evidence="8">
    <location>
        <begin position="22"/>
        <end position="191"/>
    </location>
</feature>
<gene>
    <name evidence="9" type="ORF">JIV24_00645</name>
</gene>
<keyword evidence="3" id="KW-0378">Hydrolase</keyword>
<proteinExistence type="predicted"/>
<evidence type="ECO:0000256" key="1">
    <source>
        <dbReference type="ARBA" id="ARBA00022722"/>
    </source>
</evidence>
<evidence type="ECO:0000313" key="9">
    <source>
        <dbReference type="EMBL" id="MBK3515827.1"/>
    </source>
</evidence>